<keyword evidence="1" id="KW-1133">Transmembrane helix</keyword>
<reference evidence="2 3" key="1">
    <citation type="submission" date="2015-06" db="EMBL/GenBank/DDBJ databases">
        <title>Draft genome of the moderately acidophilic sulfate reducer Candidatus Desulfosporosinus acididurans strain M1.</title>
        <authorList>
            <person name="Poehlein A."/>
            <person name="Petzsch P."/>
            <person name="Johnson B.D."/>
            <person name="Schloemann M."/>
            <person name="Daniel R."/>
            <person name="Muehling M."/>
        </authorList>
    </citation>
    <scope>NUCLEOTIDE SEQUENCE [LARGE SCALE GENOMIC DNA]</scope>
    <source>
        <strain evidence="2 3">M1</strain>
    </source>
</reference>
<dbReference type="RefSeq" id="WP_047812098.1">
    <property type="nucleotide sequence ID" value="NZ_LDZY01000028.1"/>
</dbReference>
<feature type="transmembrane region" description="Helical" evidence="1">
    <location>
        <begin position="12"/>
        <end position="32"/>
    </location>
</feature>
<accession>A0A0J1FJU4</accession>
<gene>
    <name evidence="2" type="ORF">DEAC_c43420</name>
</gene>
<dbReference type="PATRIC" id="fig|476652.3.peg.4610"/>
<dbReference type="Proteomes" id="UP000036356">
    <property type="component" value="Unassembled WGS sequence"/>
</dbReference>
<name>A0A0J1FJU4_9FIRM</name>
<protein>
    <submittedName>
        <fullName evidence="2">Uncharacterized protein</fullName>
    </submittedName>
</protein>
<dbReference type="EMBL" id="LDZY01000028">
    <property type="protein sequence ID" value="KLU63739.1"/>
    <property type="molecule type" value="Genomic_DNA"/>
</dbReference>
<sequence>MMRKGGPSWAVTITHDVAMNFALYVGCCFGFISKSMYSGRVPLWPYKQLGDYSDSNLSRQWESWWTQLIHERSSNLSNGVLNPINSLFYPPEFSDLGDGQLTNCCIEAWPLFSSWWEMPAGGRSAMAYWESVPNVINIVHKFEQKEGKNVKDFRLHIDLVYTGVSERIELRQNYVIMALDIQQLIEESWWMQKLRQIG</sequence>
<organism evidence="2 3">
    <name type="scientific">Desulfosporosinus acididurans</name>
    <dbReference type="NCBI Taxonomy" id="476652"/>
    <lineage>
        <taxon>Bacteria</taxon>
        <taxon>Bacillati</taxon>
        <taxon>Bacillota</taxon>
        <taxon>Clostridia</taxon>
        <taxon>Eubacteriales</taxon>
        <taxon>Desulfitobacteriaceae</taxon>
        <taxon>Desulfosporosinus</taxon>
    </lineage>
</organism>
<comment type="caution">
    <text evidence="2">The sequence shown here is derived from an EMBL/GenBank/DDBJ whole genome shotgun (WGS) entry which is preliminary data.</text>
</comment>
<evidence type="ECO:0000313" key="3">
    <source>
        <dbReference type="Proteomes" id="UP000036356"/>
    </source>
</evidence>
<dbReference type="STRING" id="476652.DEAC_c43420"/>
<evidence type="ECO:0000256" key="1">
    <source>
        <dbReference type="SAM" id="Phobius"/>
    </source>
</evidence>
<keyword evidence="1" id="KW-0472">Membrane</keyword>
<keyword evidence="3" id="KW-1185">Reference proteome</keyword>
<keyword evidence="1" id="KW-0812">Transmembrane</keyword>
<proteinExistence type="predicted"/>
<dbReference type="AlphaFoldDB" id="A0A0J1FJU4"/>
<evidence type="ECO:0000313" key="2">
    <source>
        <dbReference type="EMBL" id="KLU63739.1"/>
    </source>
</evidence>